<proteinExistence type="inferred from homology"/>
<dbReference type="InterPro" id="IPR013025">
    <property type="entry name" value="Ribosomal_uL23-like"/>
</dbReference>
<dbReference type="NCBIfam" id="NF011118">
    <property type="entry name" value="PRK14548.1"/>
    <property type="match status" value="1"/>
</dbReference>
<evidence type="ECO:0000256" key="6">
    <source>
        <dbReference type="SAM" id="MobiDB-lite"/>
    </source>
</evidence>
<sequence length="217" mass="24478">MHLEAAMTSRMTVAPPNMTTYSRKMGIGFNPSKPLTTAPPPQKCLISKLCSLSIQADSLPTTSWSFPVNYKFHRGREGEYYKLTLRPPRALGADAKEGRSSKHSPKPKHPKISIKERNPKRLSSSASQRVVLDYIQILKYPLITDLAMREMINNNTLTFIVDKHADKENIKAAVKSMFKIQTRKVNTLMMPDGNKKAYVMLTPDHNALEIAKKVKII</sequence>
<dbReference type="SUPFAM" id="SSF54189">
    <property type="entry name" value="Ribosomal proteins S24e, L23 and L15e"/>
    <property type="match status" value="1"/>
</dbReference>
<evidence type="ECO:0000256" key="2">
    <source>
        <dbReference type="ARBA" id="ARBA00022730"/>
    </source>
</evidence>
<evidence type="ECO:0000313" key="8">
    <source>
        <dbReference type="Proteomes" id="UP001161247"/>
    </source>
</evidence>
<keyword evidence="5" id="KW-0687">Ribonucleoprotein</keyword>
<dbReference type="PANTHER" id="PTHR11620">
    <property type="entry name" value="60S RIBOSOMAL PROTEIN L23A"/>
    <property type="match status" value="1"/>
</dbReference>
<dbReference type="InterPro" id="IPR012677">
    <property type="entry name" value="Nucleotide-bd_a/b_plait_sf"/>
</dbReference>
<name>A0AAV1DWS4_OLDCO</name>
<reference evidence="7" key="1">
    <citation type="submission" date="2023-03" db="EMBL/GenBank/DDBJ databases">
        <authorList>
            <person name="Julca I."/>
        </authorList>
    </citation>
    <scope>NUCLEOTIDE SEQUENCE</scope>
</reference>
<dbReference type="FunFam" id="3.30.70.330:FF:000532">
    <property type="entry name" value="50S ribosomal protein L23"/>
    <property type="match status" value="1"/>
</dbReference>
<dbReference type="EMBL" id="OX459123">
    <property type="protein sequence ID" value="CAI9111239.1"/>
    <property type="molecule type" value="Genomic_DNA"/>
</dbReference>
<protein>
    <submittedName>
        <fullName evidence="7">OLC1v1011416C1</fullName>
    </submittedName>
</protein>
<keyword evidence="8" id="KW-1185">Reference proteome</keyword>
<dbReference type="HAMAP" id="MF_01369_A">
    <property type="entry name" value="Ribosomal_uL23_A"/>
    <property type="match status" value="1"/>
</dbReference>
<gene>
    <name evidence="7" type="ORF">OLC1_LOCUS18697</name>
</gene>
<evidence type="ECO:0000313" key="7">
    <source>
        <dbReference type="EMBL" id="CAI9111239.1"/>
    </source>
</evidence>
<evidence type="ECO:0000256" key="1">
    <source>
        <dbReference type="ARBA" id="ARBA00006700"/>
    </source>
</evidence>
<evidence type="ECO:0000256" key="3">
    <source>
        <dbReference type="ARBA" id="ARBA00022884"/>
    </source>
</evidence>
<dbReference type="GO" id="GO:0003729">
    <property type="term" value="F:mRNA binding"/>
    <property type="evidence" value="ECO:0007669"/>
    <property type="project" value="UniProtKB-ARBA"/>
</dbReference>
<evidence type="ECO:0000256" key="5">
    <source>
        <dbReference type="ARBA" id="ARBA00023274"/>
    </source>
</evidence>
<accession>A0AAV1DWS4</accession>
<evidence type="ECO:0000256" key="4">
    <source>
        <dbReference type="ARBA" id="ARBA00022980"/>
    </source>
</evidence>
<keyword evidence="3" id="KW-0694">RNA-binding</keyword>
<dbReference type="GO" id="GO:0005840">
    <property type="term" value="C:ribosome"/>
    <property type="evidence" value="ECO:0007669"/>
    <property type="project" value="UniProtKB-KW"/>
</dbReference>
<dbReference type="Pfam" id="PF00276">
    <property type="entry name" value="Ribosomal_L23"/>
    <property type="match status" value="1"/>
</dbReference>
<dbReference type="AlphaFoldDB" id="A0AAV1DWS4"/>
<dbReference type="GO" id="GO:0006412">
    <property type="term" value="P:translation"/>
    <property type="evidence" value="ECO:0007669"/>
    <property type="project" value="InterPro"/>
</dbReference>
<keyword evidence="4" id="KW-0689">Ribosomal protein</keyword>
<dbReference type="GO" id="GO:1990904">
    <property type="term" value="C:ribonucleoprotein complex"/>
    <property type="evidence" value="ECO:0007669"/>
    <property type="project" value="UniProtKB-KW"/>
</dbReference>
<comment type="similarity">
    <text evidence="1">Belongs to the universal ribosomal protein uL23 family.</text>
</comment>
<feature type="region of interest" description="Disordered" evidence="6">
    <location>
        <begin position="92"/>
        <end position="121"/>
    </location>
</feature>
<dbReference type="Proteomes" id="UP001161247">
    <property type="component" value="Chromosome 6"/>
</dbReference>
<dbReference type="InterPro" id="IPR012678">
    <property type="entry name" value="Ribosomal_uL23/eL15/eS24_sf"/>
</dbReference>
<dbReference type="Gene3D" id="3.30.70.330">
    <property type="match status" value="1"/>
</dbReference>
<organism evidence="7 8">
    <name type="scientific">Oldenlandia corymbosa var. corymbosa</name>
    <dbReference type="NCBI Taxonomy" id="529605"/>
    <lineage>
        <taxon>Eukaryota</taxon>
        <taxon>Viridiplantae</taxon>
        <taxon>Streptophyta</taxon>
        <taxon>Embryophyta</taxon>
        <taxon>Tracheophyta</taxon>
        <taxon>Spermatophyta</taxon>
        <taxon>Magnoliopsida</taxon>
        <taxon>eudicotyledons</taxon>
        <taxon>Gunneridae</taxon>
        <taxon>Pentapetalae</taxon>
        <taxon>asterids</taxon>
        <taxon>lamiids</taxon>
        <taxon>Gentianales</taxon>
        <taxon>Rubiaceae</taxon>
        <taxon>Rubioideae</taxon>
        <taxon>Spermacoceae</taxon>
        <taxon>Hedyotis-Oldenlandia complex</taxon>
        <taxon>Oldenlandia</taxon>
    </lineage>
</organism>
<dbReference type="GO" id="GO:0003735">
    <property type="term" value="F:structural constituent of ribosome"/>
    <property type="evidence" value="ECO:0007669"/>
    <property type="project" value="InterPro"/>
</dbReference>
<dbReference type="GO" id="GO:0019843">
    <property type="term" value="F:rRNA binding"/>
    <property type="evidence" value="ECO:0007669"/>
    <property type="project" value="UniProtKB-KW"/>
</dbReference>
<keyword evidence="2" id="KW-0699">rRNA-binding</keyword>
<feature type="compositionally biased region" description="Basic residues" evidence="6">
    <location>
        <begin position="101"/>
        <end position="112"/>
    </location>
</feature>